<dbReference type="AlphaFoldDB" id="A0A851KZ60"/>
<gene>
    <name evidence="1" type="primary">Erv31_1</name>
    <name evidence="1" type="ORF">VIDCHA_R16169</name>
</gene>
<comment type="caution">
    <text evidence="1">The sequence shown here is derived from an EMBL/GenBank/DDBJ whole genome shotgun (WGS) entry which is preliminary data.</text>
</comment>
<reference evidence="1" key="1">
    <citation type="submission" date="2019-09" db="EMBL/GenBank/DDBJ databases">
        <title>Bird 10,000 Genomes (B10K) Project - Family phase.</title>
        <authorList>
            <person name="Zhang G."/>
        </authorList>
    </citation>
    <scope>NUCLEOTIDE SEQUENCE</scope>
    <source>
        <strain evidence="1">OUT-0048</strain>
        <tissue evidence="1">Muscle</tissue>
    </source>
</reference>
<evidence type="ECO:0000313" key="1">
    <source>
        <dbReference type="EMBL" id="NXB94920.1"/>
    </source>
</evidence>
<proteinExistence type="predicted"/>
<organism evidence="1 2">
    <name type="scientific">Vidua chalybeata</name>
    <name type="common">Village indigobird</name>
    <dbReference type="NCBI Taxonomy" id="81927"/>
    <lineage>
        <taxon>Eukaryota</taxon>
        <taxon>Metazoa</taxon>
        <taxon>Chordata</taxon>
        <taxon>Craniata</taxon>
        <taxon>Vertebrata</taxon>
        <taxon>Euteleostomi</taxon>
        <taxon>Archelosauria</taxon>
        <taxon>Archosauria</taxon>
        <taxon>Dinosauria</taxon>
        <taxon>Saurischia</taxon>
        <taxon>Theropoda</taxon>
        <taxon>Coelurosauria</taxon>
        <taxon>Aves</taxon>
        <taxon>Neognathae</taxon>
        <taxon>Neoaves</taxon>
        <taxon>Telluraves</taxon>
        <taxon>Australaves</taxon>
        <taxon>Passeriformes</taxon>
        <taxon>Passeroidea</taxon>
        <taxon>Estrildidae</taxon>
        <taxon>Viduinae</taxon>
        <taxon>Vidua</taxon>
    </lineage>
</organism>
<protein>
    <submittedName>
        <fullName evidence="1">ENR1 protein</fullName>
    </submittedName>
</protein>
<accession>A0A851KZ60</accession>
<sequence>VGLMILGGKNLFLDPVEKISHEFNITNCWICGDTRTAEIWPWEGIALNPKEILKLMKNKMRNQRSSPAQDRWNDEEVWNLKSEIVGEECLWRKGSSKIISYVGELSCKRYLVTNDNYQWWIPGAPHLYWSRKQNQGCSY</sequence>
<dbReference type="Proteomes" id="UP000634236">
    <property type="component" value="Unassembled WGS sequence"/>
</dbReference>
<keyword evidence="2" id="KW-1185">Reference proteome</keyword>
<name>A0A851KZ60_VIDCH</name>
<dbReference type="EMBL" id="WBNB01002702">
    <property type="protein sequence ID" value="NXB94920.1"/>
    <property type="molecule type" value="Genomic_DNA"/>
</dbReference>
<evidence type="ECO:0000313" key="2">
    <source>
        <dbReference type="Proteomes" id="UP000634236"/>
    </source>
</evidence>
<feature type="non-terminal residue" evidence="1">
    <location>
        <position position="1"/>
    </location>
</feature>
<feature type="non-terminal residue" evidence="1">
    <location>
        <position position="139"/>
    </location>
</feature>